<feature type="domain" description="HipA N-terminal subdomain 1" evidence="5">
    <location>
        <begin position="8"/>
        <end position="118"/>
    </location>
</feature>
<keyword evidence="7" id="KW-1185">Reference proteome</keyword>
<dbReference type="InterPro" id="IPR017508">
    <property type="entry name" value="HipA_N1"/>
</dbReference>
<evidence type="ECO:0000256" key="3">
    <source>
        <dbReference type="ARBA" id="ARBA00022777"/>
    </source>
</evidence>
<dbReference type="Pfam" id="PF13657">
    <property type="entry name" value="Couple_hipA"/>
    <property type="match status" value="1"/>
</dbReference>
<name>A0A193LFH0_9GAMM</name>
<dbReference type="InterPro" id="IPR012893">
    <property type="entry name" value="HipA-like_C"/>
</dbReference>
<dbReference type="STRING" id="1548547.BA177_08605"/>
<dbReference type="KEGG" id="woc:BA177_08605"/>
<dbReference type="Gene3D" id="1.10.1070.20">
    <property type="match status" value="1"/>
</dbReference>
<evidence type="ECO:0000259" key="5">
    <source>
        <dbReference type="Pfam" id="PF13657"/>
    </source>
</evidence>
<evidence type="ECO:0000256" key="1">
    <source>
        <dbReference type="ARBA" id="ARBA00010164"/>
    </source>
</evidence>
<dbReference type="Proteomes" id="UP000092695">
    <property type="component" value="Chromosome"/>
</dbReference>
<keyword evidence="2" id="KW-0808">Transferase</keyword>
<dbReference type="RefSeq" id="WP_068615420.1">
    <property type="nucleotide sequence ID" value="NZ_CP016268.1"/>
</dbReference>
<dbReference type="GO" id="GO:0005829">
    <property type="term" value="C:cytosol"/>
    <property type="evidence" value="ECO:0007669"/>
    <property type="project" value="TreeGrafter"/>
</dbReference>
<comment type="similarity">
    <text evidence="1">Belongs to the HipA Ser/Thr kinase family.</text>
</comment>
<sequence length="433" mass="48466">MVTVDVAEVRLWGRAIGAVYWDDEAGLAAFEYTPAFQKSGIELSPLMMPLGSRVYRFPELARSSFKGLPGLLADSLPDDFGNAIIDQWLVREGRDKASFNPVERLCYIGRRGMGALEFRPATRTTPKGSVPLEVEHLVELAQHILDLRDGLRIRLKGGAADYTEALDDILRVGTSAGGARAKAVIAWNPASGEIRSGQLNAPEGFEYWILKFDGVENRERGVRDPQGYGRIEYAYYLMAVAAGITMSECRLLEENGRSHFMTRRFDRNTAGEKVHMQSLYALAHLDNQLPGAHSYEQAFQVMQTLRMAAPDISEQFRRMVFNVVARNQDDHTKNIAYLMDKKGRWRLSPAFDMIYAWNPEGAWTRAHQMSVNGQRDRITLADISAVAEKYSVRNSQQIVEQVLTACADWPTYAADAGVDSPASKRIGASFRTF</sequence>
<dbReference type="PANTHER" id="PTHR37419">
    <property type="entry name" value="SERINE/THREONINE-PROTEIN KINASE TOXIN HIPA"/>
    <property type="match status" value="1"/>
</dbReference>
<organism evidence="6 7">
    <name type="scientific">Woeseia oceani</name>
    <dbReference type="NCBI Taxonomy" id="1548547"/>
    <lineage>
        <taxon>Bacteria</taxon>
        <taxon>Pseudomonadati</taxon>
        <taxon>Pseudomonadota</taxon>
        <taxon>Gammaproteobacteria</taxon>
        <taxon>Woeseiales</taxon>
        <taxon>Woeseiaceae</taxon>
        <taxon>Woeseia</taxon>
    </lineage>
</organism>
<dbReference type="Pfam" id="PF07804">
    <property type="entry name" value="HipA_C"/>
    <property type="match status" value="1"/>
</dbReference>
<dbReference type="AlphaFoldDB" id="A0A193LFH0"/>
<dbReference type="InterPro" id="IPR052028">
    <property type="entry name" value="HipA_Ser/Thr_kinase"/>
</dbReference>
<feature type="domain" description="HipA-like C-terminal" evidence="4">
    <location>
        <begin position="174"/>
        <end position="407"/>
    </location>
</feature>
<accession>A0A193LFH0</accession>
<reference evidence="6 7" key="1">
    <citation type="submission" date="2016-06" db="EMBL/GenBank/DDBJ databases">
        <title>Complete genome sequence of a deep-branching marine Gamma Proteobacterium Woeseia oceani type strain XK5.</title>
        <authorList>
            <person name="Mu D."/>
            <person name="Du Z."/>
        </authorList>
    </citation>
    <scope>NUCLEOTIDE SEQUENCE [LARGE SCALE GENOMIC DNA]</scope>
    <source>
        <strain evidence="6 7">XK5</strain>
    </source>
</reference>
<dbReference type="PANTHER" id="PTHR37419:SF8">
    <property type="entry name" value="TOXIN YJJJ"/>
    <property type="match status" value="1"/>
</dbReference>
<evidence type="ECO:0000256" key="2">
    <source>
        <dbReference type="ARBA" id="ARBA00022679"/>
    </source>
</evidence>
<dbReference type="OrthoDB" id="9805913at2"/>
<evidence type="ECO:0000259" key="4">
    <source>
        <dbReference type="Pfam" id="PF07804"/>
    </source>
</evidence>
<proteinExistence type="inferred from homology"/>
<dbReference type="EMBL" id="CP016268">
    <property type="protein sequence ID" value="ANO51252.1"/>
    <property type="molecule type" value="Genomic_DNA"/>
</dbReference>
<keyword evidence="3" id="KW-0418">Kinase</keyword>
<evidence type="ECO:0000313" key="6">
    <source>
        <dbReference type="EMBL" id="ANO51252.1"/>
    </source>
</evidence>
<protein>
    <submittedName>
        <fullName evidence="6">Toxin HipA</fullName>
    </submittedName>
</protein>
<dbReference type="GO" id="GO:0004674">
    <property type="term" value="F:protein serine/threonine kinase activity"/>
    <property type="evidence" value="ECO:0007669"/>
    <property type="project" value="TreeGrafter"/>
</dbReference>
<evidence type="ECO:0000313" key="7">
    <source>
        <dbReference type="Proteomes" id="UP000092695"/>
    </source>
</evidence>
<gene>
    <name evidence="6" type="ORF">BA177_08605</name>
</gene>